<dbReference type="RefSeq" id="WP_064714472.1">
    <property type="nucleotide sequence ID" value="NZ_JMTM01000017.1"/>
</dbReference>
<dbReference type="AlphaFoldDB" id="A0A199XTK2"/>
<evidence type="ECO:0000256" key="1">
    <source>
        <dbReference type="SAM" id="SignalP"/>
    </source>
</evidence>
<name>A0A199XTK2_9FLAO</name>
<evidence type="ECO:0000313" key="2">
    <source>
        <dbReference type="EMBL" id="OAZ04752.1"/>
    </source>
</evidence>
<comment type="caution">
    <text evidence="2">The sequence shown here is derived from an EMBL/GenBank/DDBJ whole genome shotgun (WGS) entry which is preliminary data.</text>
</comment>
<protein>
    <recommendedName>
        <fullName evidence="4">MetA-pathway of phenol degradation</fullName>
    </recommendedName>
</protein>
<proteinExistence type="predicted"/>
<feature type="signal peptide" evidence="1">
    <location>
        <begin position="1"/>
        <end position="18"/>
    </location>
</feature>
<keyword evidence="1" id="KW-0732">Signal</keyword>
<dbReference type="Proteomes" id="UP000093807">
    <property type="component" value="Unassembled WGS sequence"/>
</dbReference>
<evidence type="ECO:0008006" key="4">
    <source>
        <dbReference type="Google" id="ProtNLM"/>
    </source>
</evidence>
<reference evidence="2 3" key="1">
    <citation type="submission" date="2016-06" db="EMBL/GenBank/DDBJ databases">
        <title>Draft genome sequence of Flavobacterium succinicans strain DD5b.</title>
        <authorList>
            <person name="Poehlein A."/>
            <person name="Daniel R."/>
            <person name="Simeonova D.D."/>
        </authorList>
    </citation>
    <scope>NUCLEOTIDE SEQUENCE [LARGE SCALE GENOMIC DNA]</scope>
    <source>
        <strain evidence="2 3">DD5b</strain>
    </source>
</reference>
<evidence type="ECO:0000313" key="3">
    <source>
        <dbReference type="Proteomes" id="UP000093807"/>
    </source>
</evidence>
<organism evidence="2 3">
    <name type="scientific">Flavobacterium succinicans</name>
    <dbReference type="NCBI Taxonomy" id="29536"/>
    <lineage>
        <taxon>Bacteria</taxon>
        <taxon>Pseudomonadati</taxon>
        <taxon>Bacteroidota</taxon>
        <taxon>Flavobacteriia</taxon>
        <taxon>Flavobacteriales</taxon>
        <taxon>Flavobacteriaceae</taxon>
        <taxon>Flavobacterium</taxon>
    </lineage>
</organism>
<gene>
    <name evidence="2" type="ORF">FLB_06000</name>
</gene>
<dbReference type="OrthoDB" id="1065092at2"/>
<dbReference type="EMBL" id="JMTM01000017">
    <property type="protein sequence ID" value="OAZ04752.1"/>
    <property type="molecule type" value="Genomic_DNA"/>
</dbReference>
<dbReference type="PATRIC" id="fig|29536.5.peg.623"/>
<feature type="chain" id="PRO_5008286926" description="MetA-pathway of phenol degradation" evidence="1">
    <location>
        <begin position="19"/>
        <end position="284"/>
    </location>
</feature>
<keyword evidence="3" id="KW-1185">Reference proteome</keyword>
<accession>A0A199XTK2</accession>
<sequence length="284" mass="32381">MKKLSVIVAMLLTGVVFAQTQATDSTKAVVEPIKGTWDLNLDLASRYIWRGQSWGGNYPVAQIYGTYNVTDRFSVGFWGTHNFKKEYFDENGTTKGYRELDLILNYTVSDFLTVSLQQYYWPSTDRQEGTSNKFFDWGNSSSNTLDLILMFDFSEHGLPLWFTSSTFLAGNDFKYKDEFDEKGKQNYTTYMEVGYNYEAPFGINIAPVVGVVWNNKAQYYNAGDYDKPSFVNLGGKISKEIKLSESVVMPIWLSYTYNATEARENLGFLNHQFLVAGVTFSLSK</sequence>